<keyword evidence="5" id="KW-1185">Reference proteome</keyword>
<dbReference type="Gramene" id="TraesCS7D03G1276700.1">
    <property type="protein sequence ID" value="TraesCS7D03G1276700.1.CDS1"/>
    <property type="gene ID" value="TraesCS7D03G1276700"/>
</dbReference>
<dbReference type="SMR" id="A0A3B6TN64"/>
<dbReference type="Gramene" id="TraesROB_scaffold_041301_01G000200.1">
    <property type="protein sequence ID" value="TraesROB_scaffold_041301_01G000200.1"/>
    <property type="gene ID" value="TraesROB_scaffold_041301_01G000200"/>
</dbReference>
<name>A0A3B6TN64_WHEAT</name>
<evidence type="ECO:0000313" key="4">
    <source>
        <dbReference type="EnsemblPlants" id="TraesCS7D02G541700.1.cds1"/>
    </source>
</evidence>
<feature type="region of interest" description="Disordered" evidence="3">
    <location>
        <begin position="32"/>
        <end position="54"/>
    </location>
</feature>
<dbReference type="EnsemblPlants" id="TraesCS7D02G541700.1">
    <property type="protein sequence ID" value="TraesCS7D02G541700.1.cds1"/>
    <property type="gene ID" value="TraesCS7D02G541700"/>
</dbReference>
<dbReference type="OrthoDB" id="784214at2759"/>
<evidence type="ECO:0000256" key="3">
    <source>
        <dbReference type="SAM" id="MobiDB-lite"/>
    </source>
</evidence>
<evidence type="ECO:0000256" key="2">
    <source>
        <dbReference type="ARBA" id="ARBA00022679"/>
    </source>
</evidence>
<dbReference type="Gramene" id="TraesKAR7D01G0457960.1">
    <property type="protein sequence ID" value="cds.TraesKAR7D01G0457960.1"/>
    <property type="gene ID" value="TraesKAR7D01G0457960"/>
</dbReference>
<keyword evidence="2" id="KW-0808">Transferase</keyword>
<dbReference type="InterPro" id="IPR002213">
    <property type="entry name" value="UDP_glucos_trans"/>
</dbReference>
<reference evidence="4" key="2">
    <citation type="submission" date="2018-10" db="UniProtKB">
        <authorList>
            <consortium name="EnsemblPlants"/>
        </authorList>
    </citation>
    <scope>IDENTIFICATION</scope>
</reference>
<dbReference type="PANTHER" id="PTHR48047:SF22">
    <property type="entry name" value="UDP-GLYCOSYLTRANSFERASES DOMAIN-CONTAINING PROTEIN"/>
    <property type="match status" value="1"/>
</dbReference>
<dbReference type="STRING" id="4565.A0A3B6TN64"/>
<dbReference type="Gramene" id="TraesCS7D02G541700.1">
    <property type="protein sequence ID" value="TraesCS7D02G541700.1.cds1"/>
    <property type="gene ID" value="TraesCS7D02G541700"/>
</dbReference>
<feature type="compositionally biased region" description="Low complexity" evidence="3">
    <location>
        <begin position="32"/>
        <end position="51"/>
    </location>
</feature>
<dbReference type="CDD" id="cd03784">
    <property type="entry name" value="GT1_Gtf-like"/>
    <property type="match status" value="1"/>
</dbReference>
<evidence type="ECO:0000313" key="5">
    <source>
        <dbReference type="Proteomes" id="UP000019116"/>
    </source>
</evidence>
<proteinExistence type="inferred from homology"/>
<dbReference type="FunFam" id="3.40.50.2000:FF:000060">
    <property type="entry name" value="Glycosyltransferase"/>
    <property type="match status" value="1"/>
</dbReference>
<dbReference type="Pfam" id="PF00201">
    <property type="entry name" value="UDPGT"/>
    <property type="match status" value="1"/>
</dbReference>
<protein>
    <recommendedName>
        <fullName evidence="6">UDP-glycosyltransferases domain-containing protein</fullName>
    </recommendedName>
</protein>
<reference evidence="4" key="1">
    <citation type="submission" date="2018-08" db="EMBL/GenBank/DDBJ databases">
        <authorList>
            <person name="Rossello M."/>
        </authorList>
    </citation>
    <scope>NUCLEOTIDE SEQUENCE [LARGE SCALE GENOMIC DNA]</scope>
    <source>
        <strain evidence="4">cv. Chinese Spring</strain>
    </source>
</reference>
<dbReference type="GO" id="GO:0035251">
    <property type="term" value="F:UDP-glucosyltransferase activity"/>
    <property type="evidence" value="ECO:0000318"/>
    <property type="project" value="GO_Central"/>
</dbReference>
<evidence type="ECO:0008006" key="6">
    <source>
        <dbReference type="Google" id="ProtNLM"/>
    </source>
</evidence>
<dbReference type="Gramene" id="TraesWEE_scaffold_144035_01G000100.1">
    <property type="protein sequence ID" value="TraesWEE_scaffold_144035_01G000100.1"/>
    <property type="gene ID" value="TraesWEE_scaffold_144035_01G000100"/>
</dbReference>
<comment type="similarity">
    <text evidence="1">Belongs to the UDP-glycosyltransferase family.</text>
</comment>
<sequence length="441" mass="46537">MVPPSQSHMCSSCLTRRKATCYRSLTWWCCSPDGGSRSPSSSRQATSGSSPHCRRPWPPLCCRSRPRLCSRPGAARTPRTSRRTSSGRSWRPWWASRRRCSPGARPSPVPSRLLSPICSWAGRFRWPTSSACRTWPSRPPASTTSHSLASFGAACRRGTTATARGWSPSRSCPARLASRGAACRGCSGCMWSVESSCFVVNSFAALEAGCFRDALAAKRVFMVGPLSEAAGVRGGGSEPAEVCAWLDGFYDGSVVYICFGSQEALSPAQAACVAEALRLSPTAAFVWVARGSTVVPEGFEAATASRGRVVRGWAPQLDILRHRAVGWTLTHCGSNSVMESVAAGVALLTWPMAADQFTKAWLLAEAGAAVPVAEGADAVPDAEKMASAISKAVASEEGESTRKRAVELGRNVAAAVTAGGTSCSDLQELVRALGNVDGLAT</sequence>
<accession>A0A3B6TN64</accession>
<dbReference type="PANTHER" id="PTHR48047">
    <property type="entry name" value="GLYCOSYLTRANSFERASE"/>
    <property type="match status" value="1"/>
</dbReference>
<dbReference type="SUPFAM" id="SSF53756">
    <property type="entry name" value="UDP-Glycosyltransferase/glycogen phosphorylase"/>
    <property type="match status" value="1"/>
</dbReference>
<organism evidence="4">
    <name type="scientific">Triticum aestivum</name>
    <name type="common">Wheat</name>
    <dbReference type="NCBI Taxonomy" id="4565"/>
    <lineage>
        <taxon>Eukaryota</taxon>
        <taxon>Viridiplantae</taxon>
        <taxon>Streptophyta</taxon>
        <taxon>Embryophyta</taxon>
        <taxon>Tracheophyta</taxon>
        <taxon>Spermatophyta</taxon>
        <taxon>Magnoliopsida</taxon>
        <taxon>Liliopsida</taxon>
        <taxon>Poales</taxon>
        <taxon>Poaceae</taxon>
        <taxon>BOP clade</taxon>
        <taxon>Pooideae</taxon>
        <taxon>Triticodae</taxon>
        <taxon>Triticeae</taxon>
        <taxon>Triticinae</taxon>
        <taxon>Triticum</taxon>
    </lineage>
</organism>
<dbReference type="AlphaFoldDB" id="A0A3B6TN64"/>
<dbReference type="Gramene" id="TraesCLE_scaffold_179638_01G000100.1">
    <property type="protein sequence ID" value="TraesCLE_scaffold_179638_01G000100.1"/>
    <property type="gene ID" value="TraesCLE_scaffold_179638_01G000100"/>
</dbReference>
<dbReference type="Gene3D" id="3.40.50.2000">
    <property type="entry name" value="Glycogen Phosphorylase B"/>
    <property type="match status" value="2"/>
</dbReference>
<dbReference type="Proteomes" id="UP000019116">
    <property type="component" value="Chromosome 7D"/>
</dbReference>
<evidence type="ECO:0000256" key="1">
    <source>
        <dbReference type="ARBA" id="ARBA00009995"/>
    </source>
</evidence>